<keyword evidence="1" id="KW-0472">Membrane</keyword>
<reference evidence="3" key="1">
    <citation type="journal article" date="2019" name="Int. J. Syst. Evol. Microbiol.">
        <title>The Global Catalogue of Microorganisms (GCM) 10K type strain sequencing project: providing services to taxonomists for standard genome sequencing and annotation.</title>
        <authorList>
            <consortium name="The Broad Institute Genomics Platform"/>
            <consortium name="The Broad Institute Genome Sequencing Center for Infectious Disease"/>
            <person name="Wu L."/>
            <person name="Ma J."/>
        </authorList>
    </citation>
    <scope>NUCLEOTIDE SEQUENCE [LARGE SCALE GENOMIC DNA]</scope>
    <source>
        <strain evidence="3">JCM 15914</strain>
    </source>
</reference>
<accession>A0ABP5JZ34</accession>
<evidence type="ECO:0000313" key="2">
    <source>
        <dbReference type="EMBL" id="GAA2122358.1"/>
    </source>
</evidence>
<gene>
    <name evidence="2" type="ORF">GCM10009824_25270</name>
</gene>
<evidence type="ECO:0000313" key="3">
    <source>
        <dbReference type="Proteomes" id="UP001500166"/>
    </source>
</evidence>
<keyword evidence="1" id="KW-0812">Transmembrane</keyword>
<evidence type="ECO:0000256" key="1">
    <source>
        <dbReference type="SAM" id="Phobius"/>
    </source>
</evidence>
<name>A0ABP5JZ34_9MICC</name>
<dbReference type="EMBL" id="BAAAQA010000033">
    <property type="protein sequence ID" value="GAA2122358.1"/>
    <property type="molecule type" value="Genomic_DNA"/>
</dbReference>
<feature type="transmembrane region" description="Helical" evidence="1">
    <location>
        <begin position="24"/>
        <end position="46"/>
    </location>
</feature>
<evidence type="ECO:0008006" key="4">
    <source>
        <dbReference type="Google" id="ProtNLM"/>
    </source>
</evidence>
<dbReference type="RefSeq" id="WP_344225370.1">
    <property type="nucleotide sequence ID" value="NZ_BAAAQA010000033.1"/>
</dbReference>
<organism evidence="2 3">
    <name type="scientific">Kocuria atrinae</name>
    <dbReference type="NCBI Taxonomy" id="592377"/>
    <lineage>
        <taxon>Bacteria</taxon>
        <taxon>Bacillati</taxon>
        <taxon>Actinomycetota</taxon>
        <taxon>Actinomycetes</taxon>
        <taxon>Micrococcales</taxon>
        <taxon>Micrococcaceae</taxon>
        <taxon>Kocuria</taxon>
    </lineage>
</organism>
<comment type="caution">
    <text evidence="2">The sequence shown here is derived from an EMBL/GenBank/DDBJ whole genome shotgun (WGS) entry which is preliminary data.</text>
</comment>
<dbReference type="Proteomes" id="UP001500166">
    <property type="component" value="Unassembled WGS sequence"/>
</dbReference>
<protein>
    <recommendedName>
        <fullName evidence="4">DUF4179 domain-containing protein</fullName>
    </recommendedName>
</protein>
<sequence length="378" mass="41615">MENQKSRPVINWQPPSWRSLRKPLLLILAGVVVVVLLWSTVINYFLVSRDPQSPVDAYLSQLERGSARQVLAPLSIINSDPTVQVLPNSVYRNSHERPVGHEIISVSERGTQADVEVDVRMGDGQTHRVTYTVDKLVSTGFLNDTWQLNDVDDVMVGVKLPAAVDALSVNGQTVRPDAAALRASDDTPARTWQFEALPGSYDVAMPEDSYLLASKHAVGGINISDPQALSLELDFGPSPRMWETVDREIGVVIKNCEGGRRLDLDACPAPSSWVEGAASTSETAQPDDLPDGVTDVKWELEKRPALVLQPEDNDPLTFHAQRYRPAVAKVTFREDGRTKTERVEFGLDVTAHSSGNDITTDVQLRRALTDTEQAFDPS</sequence>
<keyword evidence="3" id="KW-1185">Reference proteome</keyword>
<keyword evidence="1" id="KW-1133">Transmembrane helix</keyword>
<proteinExistence type="predicted"/>